<dbReference type="InterPro" id="IPR037160">
    <property type="entry name" value="DNA_Pol_thumb_sf"/>
</dbReference>
<keyword evidence="10" id="KW-0235">DNA replication</keyword>
<name>A0ABM9I6S4_9GAMM</name>
<dbReference type="GO" id="GO:0003887">
    <property type="term" value="F:DNA-directed DNA polymerase activity"/>
    <property type="evidence" value="ECO:0007669"/>
    <property type="project" value="UniProtKB-EC"/>
</dbReference>
<dbReference type="Gene3D" id="3.20.20.140">
    <property type="entry name" value="Metal-dependent hydrolases"/>
    <property type="match status" value="1"/>
</dbReference>
<dbReference type="SUPFAM" id="SSF47802">
    <property type="entry name" value="DNA polymerase beta, N-terminal domain-like"/>
    <property type="match status" value="1"/>
</dbReference>
<dbReference type="InterPro" id="IPR002008">
    <property type="entry name" value="DNA_pol_X_beta-like"/>
</dbReference>
<comment type="catalytic activity">
    <reaction evidence="18">
        <text>2'-deoxyribonucleotide-(2'-deoxyribose 5'-phosphate)-2'-deoxyribonucleotide-DNA = a 3'-end 2'-deoxyribonucleotide-(2,3-dehydro-2,3-deoxyribose 5'-phosphate)-DNA + a 5'-end 5'-phospho-2'-deoxyribonucleoside-DNA + H(+)</text>
        <dbReference type="Rhea" id="RHEA:66592"/>
        <dbReference type="Rhea" id="RHEA-COMP:13180"/>
        <dbReference type="Rhea" id="RHEA-COMP:16897"/>
        <dbReference type="Rhea" id="RHEA-COMP:17067"/>
        <dbReference type="ChEBI" id="CHEBI:15378"/>
        <dbReference type="ChEBI" id="CHEBI:136412"/>
        <dbReference type="ChEBI" id="CHEBI:157695"/>
        <dbReference type="ChEBI" id="CHEBI:167181"/>
        <dbReference type="EC" id="4.2.99.18"/>
    </reaction>
</comment>
<keyword evidence="15" id="KW-0234">DNA repair</keyword>
<feature type="domain" description="Helix-hairpin-helix DNA-binding motif class 1" evidence="22">
    <location>
        <begin position="54"/>
        <end position="73"/>
    </location>
</feature>
<dbReference type="SMART" id="SM00483">
    <property type="entry name" value="POLXc"/>
    <property type="match status" value="1"/>
</dbReference>
<evidence type="ECO:0000256" key="9">
    <source>
        <dbReference type="ARBA" id="ARBA00022695"/>
    </source>
</evidence>
<keyword evidence="9 25" id="KW-0548">Nucleotidyltransferase</keyword>
<dbReference type="GO" id="GO:0008310">
    <property type="term" value="F:single-stranded DNA 3'-5' DNA exonuclease activity"/>
    <property type="evidence" value="ECO:0007669"/>
    <property type="project" value="UniProtKB-EC"/>
</dbReference>
<dbReference type="InterPro" id="IPR050243">
    <property type="entry name" value="PHP_phosphatase"/>
</dbReference>
<dbReference type="Pfam" id="PF14716">
    <property type="entry name" value="HHH_8"/>
    <property type="match status" value="1"/>
</dbReference>
<comment type="catalytic activity">
    <reaction evidence="21">
        <text>DNA(n) + a 2'-deoxyribonucleoside 5'-triphosphate = DNA(n+1) + diphosphate</text>
        <dbReference type="Rhea" id="RHEA:22508"/>
        <dbReference type="Rhea" id="RHEA-COMP:17339"/>
        <dbReference type="Rhea" id="RHEA-COMP:17340"/>
        <dbReference type="ChEBI" id="CHEBI:33019"/>
        <dbReference type="ChEBI" id="CHEBI:61560"/>
        <dbReference type="ChEBI" id="CHEBI:173112"/>
        <dbReference type="EC" id="2.7.7.7"/>
    </reaction>
</comment>
<evidence type="ECO:0000256" key="14">
    <source>
        <dbReference type="ARBA" id="ARBA00023053"/>
    </source>
</evidence>
<comment type="subcellular location">
    <subcellularLocation>
        <location evidence="2">Cytoplasm</location>
    </subcellularLocation>
</comment>
<dbReference type="InterPro" id="IPR043519">
    <property type="entry name" value="NT_sf"/>
</dbReference>
<evidence type="ECO:0000256" key="3">
    <source>
        <dbReference type="ARBA" id="ARBA00012417"/>
    </source>
</evidence>
<comment type="catalytic activity">
    <reaction evidence="19">
        <text>a 5'-end 2'-deoxyribose-2'-deoxyribonucleotide-DNA = (2E,4S)-4-hydroxypenten-2-al-5-phosphate + a 5'-end 5'-phospho-2'-deoxyribonucleoside-DNA + H(+)</text>
        <dbReference type="Rhea" id="RHEA:76255"/>
        <dbReference type="Rhea" id="RHEA-COMP:13180"/>
        <dbReference type="Rhea" id="RHEA-COMP:18657"/>
        <dbReference type="ChEBI" id="CHEBI:15378"/>
        <dbReference type="ChEBI" id="CHEBI:136412"/>
        <dbReference type="ChEBI" id="CHEBI:195194"/>
        <dbReference type="ChEBI" id="CHEBI:195195"/>
    </reaction>
</comment>
<dbReference type="Gene3D" id="1.10.150.110">
    <property type="entry name" value="DNA polymerase beta, N-terminal domain-like"/>
    <property type="match status" value="1"/>
</dbReference>
<protein>
    <recommendedName>
        <fullName evidence="5">DNA polymerase beta</fullName>
        <ecNumber evidence="3">2.7.7.7</ecNumber>
        <ecNumber evidence="4">4.2.99.18</ecNumber>
    </recommendedName>
    <alternativeName>
        <fullName evidence="16">5'-deoxyribose-phosphate lyase</fullName>
    </alternativeName>
    <alternativeName>
        <fullName evidence="17">AP lyase</fullName>
    </alternativeName>
</protein>
<dbReference type="InterPro" id="IPR010996">
    <property type="entry name" value="HHH_MUS81"/>
</dbReference>
<dbReference type="InterPro" id="IPR027421">
    <property type="entry name" value="DNA_pol_lamdba_lyase_dom_sf"/>
</dbReference>
<evidence type="ECO:0000256" key="4">
    <source>
        <dbReference type="ARBA" id="ARBA00012720"/>
    </source>
</evidence>
<reference evidence="25 26" key="1">
    <citation type="submission" date="2023-03" db="EMBL/GenBank/DDBJ databases">
        <authorList>
            <person name="Pearce D."/>
        </authorList>
    </citation>
    <scope>NUCLEOTIDE SEQUENCE [LARGE SCALE GENOMIC DNA]</scope>
    <source>
        <strain evidence="25">Msz</strain>
    </source>
</reference>
<feature type="domain" description="Polymerase/histidinol phosphatase N-terminal" evidence="23">
    <location>
        <begin position="340"/>
        <end position="419"/>
    </location>
</feature>
<evidence type="ECO:0000256" key="10">
    <source>
        <dbReference type="ARBA" id="ARBA00022705"/>
    </source>
</evidence>
<keyword evidence="26" id="KW-1185">Reference proteome</keyword>
<accession>A0ABM9I6S4</accession>
<organism evidence="25 26">
    <name type="scientific">Methylocaldum szegediense</name>
    <dbReference type="NCBI Taxonomy" id="73780"/>
    <lineage>
        <taxon>Bacteria</taxon>
        <taxon>Pseudomonadati</taxon>
        <taxon>Pseudomonadota</taxon>
        <taxon>Gammaproteobacteria</taxon>
        <taxon>Methylococcales</taxon>
        <taxon>Methylococcaceae</taxon>
        <taxon>Methylocaldum</taxon>
    </lineage>
</organism>
<dbReference type="EC" id="4.2.99.18" evidence="4"/>
<evidence type="ECO:0000256" key="1">
    <source>
        <dbReference type="ARBA" id="ARBA00001946"/>
    </source>
</evidence>
<evidence type="ECO:0000256" key="16">
    <source>
        <dbReference type="ARBA" id="ARBA00035717"/>
    </source>
</evidence>
<feature type="domain" description="DNA-directed DNA polymerase X" evidence="24">
    <location>
        <begin position="3"/>
        <end position="316"/>
    </location>
</feature>
<dbReference type="InterPro" id="IPR002054">
    <property type="entry name" value="DNA-dir_DNA_pol_X"/>
</dbReference>
<dbReference type="PRINTS" id="PR00870">
    <property type="entry name" value="DNAPOLXBETA"/>
</dbReference>
<comment type="function">
    <text evidence="20">Repair polymerase that plays a key role in base-excision repair. During this process, the damaged base is excised by specific DNA glycosylases, the DNA backbone is nicked at the abasic site by an apurinic/apyrimidic (AP) endonuclease, and POLB removes 5'-deoxyribose-phosphate from the preincised AP site acting as a 5'-deoxyribose-phosphate lyase (5'-dRP lyase); through its DNA polymerase activity, it adds one nucleotide to the 3' end of the arising single-nucleotide gap. Conducts 'gap-filling' DNA synthesis in a stepwise distributive fashion rather than in a processive fashion as for other DNA polymerases. It is also able to cleave sugar-phosphate bonds 3' to an intact AP site, acting as an AP lyase.</text>
</comment>
<dbReference type="EC" id="2.7.7.7" evidence="3"/>
<dbReference type="Gene3D" id="1.10.150.20">
    <property type="entry name" value="5' to 3' exonuclease, C-terminal subdomain"/>
    <property type="match status" value="1"/>
</dbReference>
<dbReference type="Pfam" id="PF14520">
    <property type="entry name" value="HHH_5"/>
    <property type="match status" value="1"/>
</dbReference>
<evidence type="ECO:0000256" key="17">
    <source>
        <dbReference type="ARBA" id="ARBA00035726"/>
    </source>
</evidence>
<dbReference type="Proteomes" id="UP001162030">
    <property type="component" value="Chromosome"/>
</dbReference>
<dbReference type="InterPro" id="IPR022311">
    <property type="entry name" value="PolX-like"/>
</dbReference>
<dbReference type="Gene3D" id="3.30.460.10">
    <property type="entry name" value="Beta Polymerase, domain 2"/>
    <property type="match status" value="1"/>
</dbReference>
<keyword evidence="11" id="KW-0227">DNA damage</keyword>
<dbReference type="PANTHER" id="PTHR36928:SF1">
    <property type="entry name" value="PHOSPHATASE YCDX-RELATED"/>
    <property type="match status" value="1"/>
</dbReference>
<evidence type="ECO:0000256" key="20">
    <source>
        <dbReference type="ARBA" id="ARBA00045548"/>
    </source>
</evidence>
<evidence type="ECO:0000313" key="25">
    <source>
        <dbReference type="EMBL" id="CAI8930098.1"/>
    </source>
</evidence>
<dbReference type="CDD" id="cd00141">
    <property type="entry name" value="NT_POLXc"/>
    <property type="match status" value="1"/>
</dbReference>
<evidence type="ECO:0000259" key="22">
    <source>
        <dbReference type="SMART" id="SM00278"/>
    </source>
</evidence>
<evidence type="ECO:0000313" key="26">
    <source>
        <dbReference type="Proteomes" id="UP001162030"/>
    </source>
</evidence>
<dbReference type="Pfam" id="PF14791">
    <property type="entry name" value="DNA_pol_B_thumb"/>
    <property type="match status" value="1"/>
</dbReference>
<dbReference type="EMBL" id="OX458333">
    <property type="protein sequence ID" value="CAI8930098.1"/>
    <property type="molecule type" value="Genomic_DNA"/>
</dbReference>
<feature type="domain" description="Helix-hairpin-helix DNA-binding motif class 1" evidence="22">
    <location>
        <begin position="94"/>
        <end position="113"/>
    </location>
</feature>
<keyword evidence="13" id="KW-0239">DNA-directed DNA polymerase</keyword>
<keyword evidence="6" id="KW-0488">Methylation</keyword>
<dbReference type="PIRSF" id="PIRSF005047">
    <property type="entry name" value="UCP005047_YshC"/>
    <property type="match status" value="1"/>
</dbReference>
<dbReference type="PANTHER" id="PTHR36928">
    <property type="entry name" value="PHOSPHATASE YCDX-RELATED"/>
    <property type="match status" value="1"/>
</dbReference>
<feature type="domain" description="Helix-hairpin-helix DNA-binding motif class 1" evidence="22">
    <location>
        <begin position="129"/>
        <end position="148"/>
    </location>
</feature>
<dbReference type="InterPro" id="IPR029398">
    <property type="entry name" value="PolB_thumb"/>
</dbReference>
<dbReference type="RefSeq" id="WP_026609491.1">
    <property type="nucleotide sequence ID" value="NZ_OX458333.1"/>
</dbReference>
<dbReference type="SUPFAM" id="SSF81301">
    <property type="entry name" value="Nucleotidyltransferase"/>
    <property type="match status" value="1"/>
</dbReference>
<dbReference type="SMART" id="SM00278">
    <property type="entry name" value="HhH1"/>
    <property type="match status" value="3"/>
</dbReference>
<dbReference type="InterPro" id="IPR003583">
    <property type="entry name" value="Hlx-hairpin-Hlx_DNA-bd_motif"/>
</dbReference>
<keyword evidence="14" id="KW-0915">Sodium</keyword>
<evidence type="ECO:0000256" key="18">
    <source>
        <dbReference type="ARBA" id="ARBA00044632"/>
    </source>
</evidence>
<comment type="cofactor">
    <cofactor evidence="1">
        <name>Mg(2+)</name>
        <dbReference type="ChEBI" id="CHEBI:18420"/>
    </cofactor>
</comment>
<keyword evidence="7" id="KW-0237">DNA synthesis</keyword>
<dbReference type="NCBIfam" id="NF006375">
    <property type="entry name" value="PRK08609.1"/>
    <property type="match status" value="1"/>
</dbReference>
<evidence type="ECO:0000259" key="23">
    <source>
        <dbReference type="SMART" id="SM00481"/>
    </source>
</evidence>
<evidence type="ECO:0000256" key="13">
    <source>
        <dbReference type="ARBA" id="ARBA00022932"/>
    </source>
</evidence>
<dbReference type="InterPro" id="IPR047967">
    <property type="entry name" value="PolX_PHP"/>
</dbReference>
<dbReference type="Gene3D" id="3.30.210.10">
    <property type="entry name" value="DNA polymerase, thumb domain"/>
    <property type="match status" value="1"/>
</dbReference>
<dbReference type="SMART" id="SM00481">
    <property type="entry name" value="POLIIIAc"/>
    <property type="match status" value="1"/>
</dbReference>
<evidence type="ECO:0000256" key="8">
    <source>
        <dbReference type="ARBA" id="ARBA00022679"/>
    </source>
</evidence>
<dbReference type="InterPro" id="IPR016195">
    <property type="entry name" value="Pol/histidinol_Pase-like"/>
</dbReference>
<evidence type="ECO:0000256" key="19">
    <source>
        <dbReference type="ARBA" id="ARBA00044678"/>
    </source>
</evidence>
<dbReference type="InterPro" id="IPR003141">
    <property type="entry name" value="Pol/His_phosphatase_N"/>
</dbReference>
<evidence type="ECO:0000259" key="24">
    <source>
        <dbReference type="SMART" id="SM00483"/>
    </source>
</evidence>
<dbReference type="CDD" id="cd07436">
    <property type="entry name" value="PHP_PolX"/>
    <property type="match status" value="1"/>
</dbReference>
<dbReference type="SUPFAM" id="SSF89550">
    <property type="entry name" value="PHP domain-like"/>
    <property type="match status" value="1"/>
</dbReference>
<keyword evidence="8 25" id="KW-0808">Transferase</keyword>
<evidence type="ECO:0000256" key="12">
    <source>
        <dbReference type="ARBA" id="ARBA00022843"/>
    </source>
</evidence>
<evidence type="ECO:0000256" key="11">
    <source>
        <dbReference type="ARBA" id="ARBA00022763"/>
    </source>
</evidence>
<sequence>MPIRNADIAAILEEIADLLEIDGANVFRIRAYHNAARILKELGQDVRTMVEKGEDLTRLPGIGADLAGKIKEIVDTGRCKVLDDLHKRLPPAIVELLRIPGLGPKRVRVLYRELGIQTLEQLRRAVREHRIRSLPGFGEKTEMHIADALEAHGGGVGRYTRVAADQYAAPLLDYLNTVPGIDKVVIAGSYRRAKETVGDLDILATGSSEGLVMQRFVEYDDVEEILSQGPTRASVLLRGGLQVDFRVVPKESYGAALHYFTGSKAHNIAIRRLGQERGLKINEYGVFRGDKRVAGDTEESVFASVGLPFIPAELREDQGEIEAAKAGYLPKLVELSDLKGDLHAHTKASDGHNTILEMAQAAKSHGLQYLAITEHSRRLTVAHGLDPVRLLKQIDEIDKLNETLDGIVLLKGIEVDILEDGSLDLPDDVLGRLDIVVGAVHSRFGLSRIKQTERILRAMDRPYFNILAHPSGRLIGRREPYEVDMSRIIRKAKERGCFLELNANPERLDLVDSHCRMAREEGVLVSLNSDAHSILDFRNLRYAVGQARRGWLEPGDVLNTRSLKELRPLLCGTR</sequence>
<keyword evidence="25" id="KW-0378">Hydrolase</keyword>
<proteinExistence type="predicted"/>
<evidence type="ECO:0000256" key="6">
    <source>
        <dbReference type="ARBA" id="ARBA00022481"/>
    </source>
</evidence>
<keyword evidence="12" id="KW-0832">Ubl conjugation</keyword>
<evidence type="ECO:0000256" key="21">
    <source>
        <dbReference type="ARBA" id="ARBA00049244"/>
    </source>
</evidence>
<evidence type="ECO:0000256" key="2">
    <source>
        <dbReference type="ARBA" id="ARBA00004496"/>
    </source>
</evidence>
<dbReference type="InterPro" id="IPR004013">
    <property type="entry name" value="PHP_dom"/>
</dbReference>
<evidence type="ECO:0000256" key="5">
    <source>
        <dbReference type="ARBA" id="ARBA00020020"/>
    </source>
</evidence>
<evidence type="ECO:0000256" key="15">
    <source>
        <dbReference type="ARBA" id="ARBA00023204"/>
    </source>
</evidence>
<dbReference type="Pfam" id="PF02811">
    <property type="entry name" value="PHP"/>
    <property type="match status" value="1"/>
</dbReference>
<gene>
    <name evidence="25" type="primary">polX</name>
    <name evidence="25" type="ORF">MSZNOR_4019</name>
</gene>
<evidence type="ECO:0000256" key="7">
    <source>
        <dbReference type="ARBA" id="ARBA00022634"/>
    </source>
</evidence>